<gene>
    <name evidence="2" type="ORF">ACD_2C00247G0001</name>
</gene>
<dbReference type="SUPFAM" id="SSF52540">
    <property type="entry name" value="P-loop containing nucleoside triphosphate hydrolases"/>
    <property type="match status" value="1"/>
</dbReference>
<accession>K2G1D0</accession>
<dbReference type="Pfam" id="PF07728">
    <property type="entry name" value="AAA_5"/>
    <property type="match status" value="1"/>
</dbReference>
<name>K2G1D0_9BACT</name>
<dbReference type="AlphaFoldDB" id="K2G1D0"/>
<dbReference type="EMBL" id="AMFJ01000247">
    <property type="protein sequence ID" value="EKE29023.1"/>
    <property type="molecule type" value="Genomic_DNA"/>
</dbReference>
<evidence type="ECO:0000313" key="2">
    <source>
        <dbReference type="EMBL" id="EKE29023.1"/>
    </source>
</evidence>
<comment type="caution">
    <text evidence="2">The sequence shown here is derived from an EMBL/GenBank/DDBJ whole genome shotgun (WGS) entry which is preliminary data.</text>
</comment>
<protein>
    <recommendedName>
        <fullName evidence="1">ATPase dynein-related AAA domain-containing protein</fullName>
    </recommendedName>
</protein>
<dbReference type="GO" id="GO:0005524">
    <property type="term" value="F:ATP binding"/>
    <property type="evidence" value="ECO:0007669"/>
    <property type="project" value="InterPro"/>
</dbReference>
<proteinExistence type="predicted"/>
<dbReference type="InterPro" id="IPR011704">
    <property type="entry name" value="ATPase_dyneun-rel_AAA"/>
</dbReference>
<organism evidence="2">
    <name type="scientific">uncultured bacterium</name>
    <name type="common">gcode 4</name>
    <dbReference type="NCBI Taxonomy" id="1234023"/>
    <lineage>
        <taxon>Bacteria</taxon>
        <taxon>environmental samples</taxon>
    </lineage>
</organism>
<dbReference type="Gene3D" id="3.40.50.300">
    <property type="entry name" value="P-loop containing nucleotide triphosphate hydrolases"/>
    <property type="match status" value="1"/>
</dbReference>
<feature type="domain" description="ATPase dynein-related AAA" evidence="1">
    <location>
        <begin position="120"/>
        <end position="231"/>
    </location>
</feature>
<sequence>MTQQEFFKYERNISEWKKVWKPKLAKLSEKFIKAKDDDEKRRLIQMIREVKGFYAQARVTELFAITLADKLNLNPRSHLERINPKFIVLDEEKELLTKMSRGFSIQKQEQKWIDILEWWPGLGKTEICRFFAAATNRELIRVQCSKMDPSDMFFSPQLKAGETSRAPADWIKLMQKPGTIVLFDEIDKLNAESFERLHSLFDASRSVYDPQMWMVKAHPDSIFVWTRNSYEKMSNPIVSRSVILKVEAPGQLNEAFKVSKYTSIEFFERISYDDFNKLWTKFVIDKEAPGSSAWEKKIFETIQNIHKLIWILNDLRAKQTSDAYEDKFEYELSYRDAEQIFLRYNMDGSSSFKDKIIEILIPKVRAVVYSAEDKDIQEKIALDIINAEFK</sequence>
<dbReference type="GO" id="GO:0016887">
    <property type="term" value="F:ATP hydrolysis activity"/>
    <property type="evidence" value="ECO:0007669"/>
    <property type="project" value="InterPro"/>
</dbReference>
<dbReference type="InterPro" id="IPR027417">
    <property type="entry name" value="P-loop_NTPase"/>
</dbReference>
<evidence type="ECO:0000259" key="1">
    <source>
        <dbReference type="Pfam" id="PF07728"/>
    </source>
</evidence>
<reference evidence="2" key="1">
    <citation type="journal article" date="2012" name="Science">
        <title>Fermentation, hydrogen, and sulfur metabolism in multiple uncultivated bacterial phyla.</title>
        <authorList>
            <person name="Wrighton K.C."/>
            <person name="Thomas B.C."/>
            <person name="Sharon I."/>
            <person name="Miller C.S."/>
            <person name="Castelle C.J."/>
            <person name="VerBerkmoes N.C."/>
            <person name="Wilkins M.J."/>
            <person name="Hettich R.L."/>
            <person name="Lipton M.S."/>
            <person name="Williams K.H."/>
            <person name="Long P.E."/>
            <person name="Banfield J.F."/>
        </authorList>
    </citation>
    <scope>NUCLEOTIDE SEQUENCE [LARGE SCALE GENOMIC DNA]</scope>
</reference>